<organism evidence="2 3">
    <name type="scientific">Sinomonas cyclohexanicum</name>
    <name type="common">Corynebacterium cyclohexanicum</name>
    <dbReference type="NCBI Taxonomy" id="322009"/>
    <lineage>
        <taxon>Bacteria</taxon>
        <taxon>Bacillati</taxon>
        <taxon>Actinomycetota</taxon>
        <taxon>Actinomycetes</taxon>
        <taxon>Micrococcales</taxon>
        <taxon>Micrococcaceae</taxon>
        <taxon>Sinomonas</taxon>
    </lineage>
</organism>
<feature type="region of interest" description="Disordered" evidence="1">
    <location>
        <begin position="108"/>
        <end position="275"/>
    </location>
</feature>
<name>A0ABM7PYA3_SINCY</name>
<feature type="compositionally biased region" description="Pro residues" evidence="1">
    <location>
        <begin position="203"/>
        <end position="215"/>
    </location>
</feature>
<accession>A0ABM7PYA3</accession>
<feature type="compositionally biased region" description="Pro residues" evidence="1">
    <location>
        <begin position="159"/>
        <end position="170"/>
    </location>
</feature>
<dbReference type="Proteomes" id="UP001319861">
    <property type="component" value="Chromosome"/>
</dbReference>
<evidence type="ECO:0000256" key="1">
    <source>
        <dbReference type="SAM" id="MobiDB-lite"/>
    </source>
</evidence>
<evidence type="ECO:0000313" key="3">
    <source>
        <dbReference type="Proteomes" id="UP001319861"/>
    </source>
</evidence>
<feature type="region of interest" description="Disordered" evidence="1">
    <location>
        <begin position="1"/>
        <end position="22"/>
    </location>
</feature>
<sequence length="275" mass="25995">METSAPGADSPPTASAFKAKPRPGRALVGAGQWALGVLARPGPINVAVGVGIVAAIAAGFVAVGSLAPPPTVAGEAHPVSAPGEKGAPVLPEPGTNDPVVVPPGLLNEAMSPAVGTTTGDPATGDQHTTAPPRTPRGTLAAVNVPFGDALMPGAKAPFTPLPSETPPPGGGPQAQGAPPQAPAGQAPPAQSSSGSGPNAAPAPSTPAPTTAPAPSPTATATPTTAPDPSPTTAPDPSPTTAPDPSPTATADPAPTTQASSPTVSPTAAPDPSATP</sequence>
<feature type="compositionally biased region" description="Pro residues" evidence="1">
    <location>
        <begin position="225"/>
        <end position="245"/>
    </location>
</feature>
<protein>
    <submittedName>
        <fullName evidence="2">Uncharacterized protein</fullName>
    </submittedName>
</protein>
<feature type="compositionally biased region" description="Polar residues" evidence="1">
    <location>
        <begin position="114"/>
        <end position="131"/>
    </location>
</feature>
<evidence type="ECO:0000313" key="2">
    <source>
        <dbReference type="EMBL" id="BCT77275.1"/>
    </source>
</evidence>
<proteinExistence type="predicted"/>
<reference evidence="2 3" key="1">
    <citation type="journal article" date="2021" name="J. Biosci. Bioeng.">
        <title>Identification and characterization of a chc gene cluster responsible for the aromatization pathway of cyclohexanecarboxylate degradation in Sinomonas cyclohexanicum ATCC 51369.</title>
        <authorList>
            <person name="Yamamoto T."/>
            <person name="Hasegawa Y."/>
            <person name="Lau P.C.K."/>
            <person name="Iwaki H."/>
        </authorList>
    </citation>
    <scope>NUCLEOTIDE SEQUENCE [LARGE SCALE GENOMIC DNA]</scope>
    <source>
        <strain evidence="2 3">ATCC 51369</strain>
    </source>
</reference>
<feature type="compositionally biased region" description="Low complexity" evidence="1">
    <location>
        <begin position="246"/>
        <end position="275"/>
    </location>
</feature>
<feature type="compositionally biased region" description="Low complexity" evidence="1">
    <location>
        <begin position="174"/>
        <end position="202"/>
    </location>
</feature>
<keyword evidence="3" id="KW-1185">Reference proteome</keyword>
<dbReference type="EMBL" id="AP024525">
    <property type="protein sequence ID" value="BCT77275.1"/>
    <property type="molecule type" value="Genomic_DNA"/>
</dbReference>
<gene>
    <name evidence="2" type="ORF">SCMU_31170</name>
</gene>